<dbReference type="Proteomes" id="UP000499080">
    <property type="component" value="Unassembled WGS sequence"/>
</dbReference>
<organism evidence="2 3">
    <name type="scientific">Araneus ventricosus</name>
    <name type="common">Orbweaver spider</name>
    <name type="synonym">Epeira ventricosa</name>
    <dbReference type="NCBI Taxonomy" id="182803"/>
    <lineage>
        <taxon>Eukaryota</taxon>
        <taxon>Metazoa</taxon>
        <taxon>Ecdysozoa</taxon>
        <taxon>Arthropoda</taxon>
        <taxon>Chelicerata</taxon>
        <taxon>Arachnida</taxon>
        <taxon>Araneae</taxon>
        <taxon>Araneomorphae</taxon>
        <taxon>Entelegynae</taxon>
        <taxon>Araneoidea</taxon>
        <taxon>Araneidae</taxon>
        <taxon>Araneus</taxon>
    </lineage>
</organism>
<protein>
    <submittedName>
        <fullName evidence="2">Uncharacterized protein</fullName>
    </submittedName>
</protein>
<evidence type="ECO:0000313" key="2">
    <source>
        <dbReference type="EMBL" id="GBN40745.1"/>
    </source>
</evidence>
<sequence>TAVVFDRYPEYLPEKSTKAAERPGLPKRHTAQEFSLHEQTSPTVPYSRCRERLLVGLYGGKVDDTLNVLRFQLFTKSPMKDNLNLTSLLLKLEAARQHCLRTYLLVLMWLDQVLNPLIWSWQTTKHGLAPITTTKDPAPQSVLMVVFYNYAKGCRYTCSCRKSGIKCSGNYANCKEHSRSNAAPETGEKMFY</sequence>
<evidence type="ECO:0000313" key="3">
    <source>
        <dbReference type="Proteomes" id="UP000499080"/>
    </source>
</evidence>
<keyword evidence="3" id="KW-1185">Reference proteome</keyword>
<dbReference type="EMBL" id="BGPR01128883">
    <property type="protein sequence ID" value="GBN40745.1"/>
    <property type="molecule type" value="Genomic_DNA"/>
</dbReference>
<reference evidence="2 3" key="1">
    <citation type="journal article" date="2019" name="Sci. Rep.">
        <title>Orb-weaving spider Araneus ventricosus genome elucidates the spidroin gene catalogue.</title>
        <authorList>
            <person name="Kono N."/>
            <person name="Nakamura H."/>
            <person name="Ohtoshi R."/>
            <person name="Moran D.A.P."/>
            <person name="Shinohara A."/>
            <person name="Yoshida Y."/>
            <person name="Fujiwara M."/>
            <person name="Mori M."/>
            <person name="Tomita M."/>
            <person name="Arakawa K."/>
        </authorList>
    </citation>
    <scope>NUCLEOTIDE SEQUENCE [LARGE SCALE GENOMIC DNA]</scope>
</reference>
<name>A0A4Y2NMJ4_ARAVE</name>
<dbReference type="AlphaFoldDB" id="A0A4Y2NMJ4"/>
<evidence type="ECO:0000256" key="1">
    <source>
        <dbReference type="SAM" id="MobiDB-lite"/>
    </source>
</evidence>
<gene>
    <name evidence="2" type="ORF">AVEN_252678_1</name>
</gene>
<proteinExistence type="predicted"/>
<comment type="caution">
    <text evidence="2">The sequence shown here is derived from an EMBL/GenBank/DDBJ whole genome shotgun (WGS) entry which is preliminary data.</text>
</comment>
<accession>A0A4Y2NMJ4</accession>
<feature type="region of interest" description="Disordered" evidence="1">
    <location>
        <begin position="16"/>
        <end position="39"/>
    </location>
</feature>
<feature type="non-terminal residue" evidence="2">
    <location>
        <position position="1"/>
    </location>
</feature>